<feature type="transmembrane region" description="Helical" evidence="8">
    <location>
        <begin position="108"/>
        <end position="124"/>
    </location>
</feature>
<keyword evidence="3" id="KW-0645">Protease</keyword>
<dbReference type="Gene3D" id="1.20.1540.10">
    <property type="entry name" value="Rhomboid-like"/>
    <property type="match status" value="1"/>
</dbReference>
<evidence type="ECO:0000259" key="9">
    <source>
        <dbReference type="Pfam" id="PF01694"/>
    </source>
</evidence>
<evidence type="ECO:0000256" key="8">
    <source>
        <dbReference type="SAM" id="Phobius"/>
    </source>
</evidence>
<comment type="similarity">
    <text evidence="2">Belongs to the peptidase S54 family.</text>
</comment>
<dbReference type="SUPFAM" id="SSF144091">
    <property type="entry name" value="Rhomboid-like"/>
    <property type="match status" value="1"/>
</dbReference>
<protein>
    <recommendedName>
        <fullName evidence="9">Peptidase S54 rhomboid domain-containing protein</fullName>
    </recommendedName>
</protein>
<accession>A0A6C0JMS4</accession>
<comment type="subcellular location">
    <subcellularLocation>
        <location evidence="1">Membrane</location>
        <topology evidence="1">Multi-pass membrane protein</topology>
    </subcellularLocation>
</comment>
<keyword evidence="5" id="KW-0378">Hydrolase</keyword>
<evidence type="ECO:0000256" key="6">
    <source>
        <dbReference type="ARBA" id="ARBA00022989"/>
    </source>
</evidence>
<evidence type="ECO:0000256" key="3">
    <source>
        <dbReference type="ARBA" id="ARBA00022670"/>
    </source>
</evidence>
<dbReference type="Pfam" id="PF01694">
    <property type="entry name" value="Rhomboid"/>
    <property type="match status" value="1"/>
</dbReference>
<dbReference type="GO" id="GO:0004252">
    <property type="term" value="F:serine-type endopeptidase activity"/>
    <property type="evidence" value="ECO:0007669"/>
    <property type="project" value="InterPro"/>
</dbReference>
<evidence type="ECO:0000256" key="4">
    <source>
        <dbReference type="ARBA" id="ARBA00022692"/>
    </source>
</evidence>
<feature type="domain" description="Peptidase S54 rhomboid" evidence="9">
    <location>
        <begin position="42"/>
        <end position="169"/>
    </location>
</feature>
<dbReference type="GO" id="GO:0006508">
    <property type="term" value="P:proteolysis"/>
    <property type="evidence" value="ECO:0007669"/>
    <property type="project" value="UniProtKB-KW"/>
</dbReference>
<dbReference type="GO" id="GO:0016020">
    <property type="term" value="C:membrane"/>
    <property type="evidence" value="ECO:0007669"/>
    <property type="project" value="UniProtKB-SubCell"/>
</dbReference>
<proteinExistence type="inferred from homology"/>
<keyword evidence="6 8" id="KW-1133">Transmembrane helix</keyword>
<feature type="transmembrane region" description="Helical" evidence="8">
    <location>
        <begin position="153"/>
        <end position="173"/>
    </location>
</feature>
<evidence type="ECO:0000256" key="1">
    <source>
        <dbReference type="ARBA" id="ARBA00004141"/>
    </source>
</evidence>
<dbReference type="InterPro" id="IPR035952">
    <property type="entry name" value="Rhomboid-like_sf"/>
</dbReference>
<evidence type="ECO:0000256" key="7">
    <source>
        <dbReference type="ARBA" id="ARBA00023136"/>
    </source>
</evidence>
<keyword evidence="4 8" id="KW-0812">Transmembrane</keyword>
<dbReference type="InterPro" id="IPR022764">
    <property type="entry name" value="Peptidase_S54_rhomboid_dom"/>
</dbReference>
<evidence type="ECO:0000256" key="2">
    <source>
        <dbReference type="ARBA" id="ARBA00009045"/>
    </source>
</evidence>
<reference evidence="10" key="1">
    <citation type="journal article" date="2020" name="Nature">
        <title>Giant virus diversity and host interactions through global metagenomics.</title>
        <authorList>
            <person name="Schulz F."/>
            <person name="Roux S."/>
            <person name="Paez-Espino D."/>
            <person name="Jungbluth S."/>
            <person name="Walsh D.A."/>
            <person name="Denef V.J."/>
            <person name="McMahon K.D."/>
            <person name="Konstantinidis K.T."/>
            <person name="Eloe-Fadrosh E.A."/>
            <person name="Kyrpides N.C."/>
            <person name="Woyke T."/>
        </authorList>
    </citation>
    <scope>NUCLEOTIDE SEQUENCE</scope>
    <source>
        <strain evidence="10">GVMAG-S-1038524-41</strain>
    </source>
</reference>
<keyword evidence="7 8" id="KW-0472">Membrane</keyword>
<feature type="transmembrane region" description="Helical" evidence="8">
    <location>
        <begin position="12"/>
        <end position="30"/>
    </location>
</feature>
<evidence type="ECO:0000256" key="5">
    <source>
        <dbReference type="ARBA" id="ARBA00022801"/>
    </source>
</evidence>
<organism evidence="10">
    <name type="scientific">viral metagenome</name>
    <dbReference type="NCBI Taxonomy" id="1070528"/>
    <lineage>
        <taxon>unclassified sequences</taxon>
        <taxon>metagenomes</taxon>
        <taxon>organismal metagenomes</taxon>
    </lineage>
</organism>
<feature type="transmembrane region" description="Helical" evidence="8">
    <location>
        <begin position="80"/>
        <end position="102"/>
    </location>
</feature>
<sequence>MITDKKDPKDVPVSVFIALSMIVVFLLFNAKVVTALPCGKSIHEVFMSNFVHVDLGHIMSNLYALYAISRVEQEMGLTPFIYLLIFLLIVNTIAEFVARRIWKDLPCSIGFSGILFGLFTWELVSKKKFDVELLLAIVIMTVGPSLQSKKVSLSGHAIGAVSGIVAGLIWKFVNKGN</sequence>
<dbReference type="EMBL" id="MN740672">
    <property type="protein sequence ID" value="QHU07085.1"/>
    <property type="molecule type" value="Genomic_DNA"/>
</dbReference>
<dbReference type="PANTHER" id="PTHR43066">
    <property type="entry name" value="RHOMBOID-RELATED PROTEIN"/>
    <property type="match status" value="1"/>
</dbReference>
<dbReference type="AlphaFoldDB" id="A0A6C0JMS4"/>
<dbReference type="PANTHER" id="PTHR43066:SF1">
    <property type="entry name" value="RHOMBOID PROTEIN 2"/>
    <property type="match status" value="1"/>
</dbReference>
<evidence type="ECO:0000313" key="10">
    <source>
        <dbReference type="EMBL" id="QHU07085.1"/>
    </source>
</evidence>
<name>A0A6C0JMS4_9ZZZZ</name>